<reference evidence="1" key="1">
    <citation type="journal article" date="2014" name="Front. Microbiol.">
        <title>High frequency of phylogenetically diverse reductive dehalogenase-homologous genes in deep subseafloor sedimentary metagenomes.</title>
        <authorList>
            <person name="Kawai M."/>
            <person name="Futagami T."/>
            <person name="Toyoda A."/>
            <person name="Takaki Y."/>
            <person name="Nishi S."/>
            <person name="Hori S."/>
            <person name="Arai W."/>
            <person name="Tsubouchi T."/>
            <person name="Morono Y."/>
            <person name="Uchiyama I."/>
            <person name="Ito T."/>
            <person name="Fujiyama A."/>
            <person name="Inagaki F."/>
            <person name="Takami H."/>
        </authorList>
    </citation>
    <scope>NUCLEOTIDE SEQUENCE</scope>
    <source>
        <strain evidence="1">Expedition CK06-06</strain>
    </source>
</reference>
<sequence>MVNRTTVQFFLNQEQAKDAKTVMKTLKNAGGVPEDISLNQVAKSVFNSFVSDMTGKKKEEPEEAG</sequence>
<evidence type="ECO:0000313" key="2">
    <source>
        <dbReference type="EMBL" id="GAH18913.1"/>
    </source>
</evidence>
<comment type="caution">
    <text evidence="1">The sequence shown here is derived from an EMBL/GenBank/DDBJ whole genome shotgun (WGS) entry which is preliminary data.</text>
</comment>
<protein>
    <submittedName>
        <fullName evidence="1">Uncharacterized protein</fullName>
    </submittedName>
</protein>
<dbReference type="AlphaFoldDB" id="X1AVT8"/>
<proteinExistence type="predicted"/>
<name>X1AVT8_9ZZZZ</name>
<gene>
    <name evidence="1" type="ORF">S01H4_30885</name>
    <name evidence="2" type="ORF">S03H2_06523</name>
</gene>
<dbReference type="EMBL" id="BARU01002874">
    <property type="protein sequence ID" value="GAH18913.1"/>
    <property type="molecule type" value="Genomic_DNA"/>
</dbReference>
<accession>X1AVT8</accession>
<dbReference type="EMBL" id="BART01015983">
    <property type="protein sequence ID" value="GAG76333.1"/>
    <property type="molecule type" value="Genomic_DNA"/>
</dbReference>
<organism evidence="1">
    <name type="scientific">marine sediment metagenome</name>
    <dbReference type="NCBI Taxonomy" id="412755"/>
    <lineage>
        <taxon>unclassified sequences</taxon>
        <taxon>metagenomes</taxon>
        <taxon>ecological metagenomes</taxon>
    </lineage>
</organism>
<evidence type="ECO:0000313" key="1">
    <source>
        <dbReference type="EMBL" id="GAG76333.1"/>
    </source>
</evidence>